<organism evidence="1 2">
    <name type="scientific">Haliscomenobacter hydrossis (strain ATCC 27775 / DSM 1100 / LMG 10767 / O)</name>
    <dbReference type="NCBI Taxonomy" id="760192"/>
    <lineage>
        <taxon>Bacteria</taxon>
        <taxon>Pseudomonadati</taxon>
        <taxon>Bacteroidota</taxon>
        <taxon>Saprospiria</taxon>
        <taxon>Saprospirales</taxon>
        <taxon>Haliscomenobacteraceae</taxon>
        <taxon>Haliscomenobacter</taxon>
    </lineage>
</organism>
<keyword evidence="2" id="KW-1185">Reference proteome</keyword>
<dbReference type="SUPFAM" id="SSF101898">
    <property type="entry name" value="NHL repeat"/>
    <property type="match status" value="1"/>
</dbReference>
<dbReference type="EMBL" id="CP002691">
    <property type="protein sequence ID" value="AEE52158.1"/>
    <property type="molecule type" value="Genomic_DNA"/>
</dbReference>
<dbReference type="Proteomes" id="UP000008461">
    <property type="component" value="Chromosome"/>
</dbReference>
<reference evidence="1 2" key="1">
    <citation type="journal article" date="2011" name="Stand. Genomic Sci.">
        <title>Complete genome sequence of Haliscomenobacter hydrossis type strain (O).</title>
        <authorList>
            <consortium name="US DOE Joint Genome Institute (JGI-PGF)"/>
            <person name="Daligault H."/>
            <person name="Lapidus A."/>
            <person name="Zeytun A."/>
            <person name="Nolan M."/>
            <person name="Lucas S."/>
            <person name="Del Rio T.G."/>
            <person name="Tice H."/>
            <person name="Cheng J.F."/>
            <person name="Tapia R."/>
            <person name="Han C."/>
            <person name="Goodwin L."/>
            <person name="Pitluck S."/>
            <person name="Liolios K."/>
            <person name="Pagani I."/>
            <person name="Ivanova N."/>
            <person name="Huntemann M."/>
            <person name="Mavromatis K."/>
            <person name="Mikhailova N."/>
            <person name="Pati A."/>
            <person name="Chen A."/>
            <person name="Palaniappan K."/>
            <person name="Land M."/>
            <person name="Hauser L."/>
            <person name="Brambilla E.M."/>
            <person name="Rohde M."/>
            <person name="Verbarg S."/>
            <person name="Goker M."/>
            <person name="Bristow J."/>
            <person name="Eisen J.A."/>
            <person name="Markowitz V."/>
            <person name="Hugenholtz P."/>
            <person name="Kyrpides N.C."/>
            <person name="Klenk H.P."/>
            <person name="Woyke T."/>
        </authorList>
    </citation>
    <scope>NUCLEOTIDE SEQUENCE [LARGE SCALE GENOMIC DNA]</scope>
    <source>
        <strain evidence="2">ATCC 27775 / DSM 1100 / LMG 10767 / O</strain>
    </source>
</reference>
<dbReference type="KEGG" id="hhy:Halhy_4314"/>
<dbReference type="RefSeq" id="WP_013766696.1">
    <property type="nucleotide sequence ID" value="NC_015510.1"/>
</dbReference>
<reference key="2">
    <citation type="submission" date="2011-04" db="EMBL/GenBank/DDBJ databases">
        <title>Complete sequence of chromosome of Haliscomenobacter hydrossis DSM 1100.</title>
        <authorList>
            <consortium name="US DOE Joint Genome Institute (JGI-PGF)"/>
            <person name="Lucas S."/>
            <person name="Han J."/>
            <person name="Lapidus A."/>
            <person name="Bruce D."/>
            <person name="Goodwin L."/>
            <person name="Pitluck S."/>
            <person name="Peters L."/>
            <person name="Kyrpides N."/>
            <person name="Mavromatis K."/>
            <person name="Ivanova N."/>
            <person name="Ovchinnikova G."/>
            <person name="Pagani I."/>
            <person name="Daligault H."/>
            <person name="Detter J.C."/>
            <person name="Han C."/>
            <person name="Land M."/>
            <person name="Hauser L."/>
            <person name="Markowitz V."/>
            <person name="Cheng J.-F."/>
            <person name="Hugenholtz P."/>
            <person name="Woyke T."/>
            <person name="Wu D."/>
            <person name="Verbarg S."/>
            <person name="Frueling A."/>
            <person name="Brambilla E."/>
            <person name="Klenk H.-P."/>
            <person name="Eisen J.A."/>
        </authorList>
    </citation>
    <scope>NUCLEOTIDE SEQUENCE</scope>
    <source>
        <strain>DSM 1100</strain>
    </source>
</reference>
<accession>F4KPQ8</accession>
<sequence>MRNRLILLLLTLFLPLLVPAQKKKFRLPPDFVEVSGLQITAPDSIWWHNDGGDRPRLLLTDGRGRVRQRIALPGIQNRDWEDISTDPSGRLYIGDFGNNLNRRTDLRIYLYQPGTQRIDSILFAYPDQRSFAPPLAQWNFDVEGFFWFRDSLHLFTKNRLVAGNYYTKHYILPAKPGQYAAILRDSFLLPKRVVTAAAVRPDGKQIALLSYFYRMTFLGLLPKTRTSIWTFTDFPGTDFFKGTLTKTKVHKPPLIPTQYESLDYVSEQRVLIASERTIMFKPKAKQIKLKKVEKLKS</sequence>
<dbReference type="STRING" id="760192.Halhy_4314"/>
<dbReference type="eggNOG" id="COG3386">
    <property type="taxonomic scope" value="Bacteria"/>
</dbReference>
<dbReference type="HOGENOM" id="CLU_058234_1_1_10"/>
<dbReference type="AlphaFoldDB" id="F4KPQ8"/>
<gene>
    <name evidence="1" type="ordered locus">Halhy_4314</name>
</gene>
<proteinExistence type="predicted"/>
<protein>
    <submittedName>
        <fullName evidence="1">Uncharacterized protein</fullName>
    </submittedName>
</protein>
<dbReference type="OrthoDB" id="5599486at2"/>
<evidence type="ECO:0000313" key="2">
    <source>
        <dbReference type="Proteomes" id="UP000008461"/>
    </source>
</evidence>
<name>F4KPQ8_HALH1</name>
<evidence type="ECO:0000313" key="1">
    <source>
        <dbReference type="EMBL" id="AEE52158.1"/>
    </source>
</evidence>